<evidence type="ECO:0000313" key="2">
    <source>
        <dbReference type="Proteomes" id="UP000790709"/>
    </source>
</evidence>
<organism evidence="1 2">
    <name type="scientific">Leucogyrophana mollusca</name>
    <dbReference type="NCBI Taxonomy" id="85980"/>
    <lineage>
        <taxon>Eukaryota</taxon>
        <taxon>Fungi</taxon>
        <taxon>Dikarya</taxon>
        <taxon>Basidiomycota</taxon>
        <taxon>Agaricomycotina</taxon>
        <taxon>Agaricomycetes</taxon>
        <taxon>Agaricomycetidae</taxon>
        <taxon>Boletales</taxon>
        <taxon>Boletales incertae sedis</taxon>
        <taxon>Leucogyrophana</taxon>
    </lineage>
</organism>
<dbReference type="EMBL" id="MU267445">
    <property type="protein sequence ID" value="KAH7916929.1"/>
    <property type="molecule type" value="Genomic_DNA"/>
</dbReference>
<dbReference type="Proteomes" id="UP000790709">
    <property type="component" value="Unassembled WGS sequence"/>
</dbReference>
<feature type="non-terminal residue" evidence="1">
    <location>
        <position position="1"/>
    </location>
</feature>
<feature type="non-terminal residue" evidence="1">
    <location>
        <position position="138"/>
    </location>
</feature>
<protein>
    <submittedName>
        <fullName evidence="1">Uncharacterized protein</fullName>
    </submittedName>
</protein>
<gene>
    <name evidence="1" type="ORF">BV22DRAFT_992234</name>
</gene>
<accession>A0ACB8AUS8</accession>
<evidence type="ECO:0000313" key="1">
    <source>
        <dbReference type="EMBL" id="KAH7916929.1"/>
    </source>
</evidence>
<comment type="caution">
    <text evidence="1">The sequence shown here is derived from an EMBL/GenBank/DDBJ whole genome shotgun (WGS) entry which is preliminary data.</text>
</comment>
<name>A0ACB8AUS8_9AGAM</name>
<reference evidence="1" key="1">
    <citation type="journal article" date="2021" name="New Phytol.">
        <title>Evolutionary innovations through gain and loss of genes in the ectomycorrhizal Boletales.</title>
        <authorList>
            <person name="Wu G."/>
            <person name="Miyauchi S."/>
            <person name="Morin E."/>
            <person name="Kuo A."/>
            <person name="Drula E."/>
            <person name="Varga T."/>
            <person name="Kohler A."/>
            <person name="Feng B."/>
            <person name="Cao Y."/>
            <person name="Lipzen A."/>
            <person name="Daum C."/>
            <person name="Hundley H."/>
            <person name="Pangilinan J."/>
            <person name="Johnson J."/>
            <person name="Barry K."/>
            <person name="LaButti K."/>
            <person name="Ng V."/>
            <person name="Ahrendt S."/>
            <person name="Min B."/>
            <person name="Choi I.G."/>
            <person name="Park H."/>
            <person name="Plett J.M."/>
            <person name="Magnuson J."/>
            <person name="Spatafora J.W."/>
            <person name="Nagy L.G."/>
            <person name="Henrissat B."/>
            <person name="Grigoriev I.V."/>
            <person name="Yang Z.L."/>
            <person name="Xu J."/>
            <person name="Martin F.M."/>
        </authorList>
    </citation>
    <scope>NUCLEOTIDE SEQUENCE</scope>
    <source>
        <strain evidence="1">KUC20120723A-06</strain>
    </source>
</reference>
<keyword evidence="2" id="KW-1185">Reference proteome</keyword>
<proteinExistence type="predicted"/>
<sequence length="138" mass="15293">LRPCCAAKDRLRLWKPASSYPTLDARNRPTSITDSEVQRIQDVMIHAWADSTRESYGSGLLVYHVFCDSKVVPESQRAPASSALISSFISCMAGSYSGKTISNYLHGVRAWHILNGIQWSLNDKEIDALLRAAENLAP</sequence>